<evidence type="ECO:0008006" key="3">
    <source>
        <dbReference type="Google" id="ProtNLM"/>
    </source>
</evidence>
<protein>
    <recommendedName>
        <fullName evidence="3">MarR family transcriptional regulator</fullName>
    </recommendedName>
</protein>
<name>A0A0C4YL62_9BURK</name>
<organism evidence="1 2">
    <name type="scientific">Cupriavidus basilensis</name>
    <dbReference type="NCBI Taxonomy" id="68895"/>
    <lineage>
        <taxon>Bacteria</taxon>
        <taxon>Pseudomonadati</taxon>
        <taxon>Pseudomonadota</taxon>
        <taxon>Betaproteobacteria</taxon>
        <taxon>Burkholderiales</taxon>
        <taxon>Burkholderiaceae</taxon>
        <taxon>Cupriavidus</taxon>
    </lineage>
</organism>
<dbReference type="SUPFAM" id="SSF46785">
    <property type="entry name" value="Winged helix' DNA-binding domain"/>
    <property type="match status" value="1"/>
</dbReference>
<dbReference type="STRING" id="68895.RR42_s1140"/>
<evidence type="ECO:0000313" key="2">
    <source>
        <dbReference type="Proteomes" id="UP000031843"/>
    </source>
</evidence>
<dbReference type="InterPro" id="IPR036388">
    <property type="entry name" value="WH-like_DNA-bd_sf"/>
</dbReference>
<dbReference type="AlphaFoldDB" id="A0A0C4YL62"/>
<dbReference type="KEGG" id="cbw:RR42_s1140"/>
<dbReference type="Gene3D" id="1.10.10.10">
    <property type="entry name" value="Winged helix-like DNA-binding domain superfamily/Winged helix DNA-binding domain"/>
    <property type="match status" value="1"/>
</dbReference>
<accession>A0A0C4YL62</accession>
<gene>
    <name evidence="1" type="ORF">RR42_s1140</name>
</gene>
<keyword evidence="2" id="KW-1185">Reference proteome</keyword>
<evidence type="ECO:0000313" key="1">
    <source>
        <dbReference type="EMBL" id="AJG22729.1"/>
    </source>
</evidence>
<reference evidence="1 2" key="1">
    <citation type="journal article" date="2015" name="Genome Announc.">
        <title>Complete Genome Sequence of Cupriavidus basilensis 4G11, Isolated from the Oak Ridge Field Research Center Site.</title>
        <authorList>
            <person name="Ray J."/>
            <person name="Waters R.J."/>
            <person name="Skerker J.M."/>
            <person name="Kuehl J.V."/>
            <person name="Price M.N."/>
            <person name="Huang J."/>
            <person name="Chakraborty R."/>
            <person name="Arkin A.P."/>
            <person name="Deutschbauer A."/>
        </authorList>
    </citation>
    <scope>NUCLEOTIDE SEQUENCE [LARGE SCALE GENOMIC DNA]</scope>
    <source>
        <strain evidence="1">4G11</strain>
    </source>
</reference>
<dbReference type="OrthoDB" id="8964156at2"/>
<sequence length="156" mass="17757">MQPKALEPTESVLLALMDSVREWQRVLDQTLCDAGLDYPKWILLRAIRQEEFVRHEPYLGQLLISAAHSESLLDALHADGWIAYDPAGRPMIPAWAEPKVDRVWKGLKALHSVSVAPFSTEERHALTASLRRMKATLHDHSVRLGRQAERRVELAH</sequence>
<dbReference type="EMBL" id="CP010537">
    <property type="protein sequence ID" value="AJG22729.1"/>
    <property type="molecule type" value="Genomic_DNA"/>
</dbReference>
<dbReference type="Proteomes" id="UP000031843">
    <property type="component" value="Chromosome secondary"/>
</dbReference>
<dbReference type="InterPro" id="IPR036390">
    <property type="entry name" value="WH_DNA-bd_sf"/>
</dbReference>
<proteinExistence type="predicted"/>
<dbReference type="RefSeq" id="WP_052494980.1">
    <property type="nucleotide sequence ID" value="NZ_CP010537.1"/>
</dbReference>